<dbReference type="Proteomes" id="UP000466039">
    <property type="component" value="Chromosome"/>
</dbReference>
<evidence type="ECO:0000313" key="1">
    <source>
        <dbReference type="EMBL" id="BBZ58785.1"/>
    </source>
</evidence>
<gene>
    <name evidence="1" type="ORF">MMON_00860</name>
</gene>
<name>A0AAD1IRS2_MYCMB</name>
<reference evidence="1 2" key="1">
    <citation type="journal article" date="2019" name="Emerg. Microbes Infect.">
        <title>Comprehensive subspecies identification of 175 nontuberculous mycobacteria species based on 7547 genomic profiles.</title>
        <authorList>
            <person name="Matsumoto Y."/>
            <person name="Kinjo T."/>
            <person name="Motooka D."/>
            <person name="Nabeya D."/>
            <person name="Jung N."/>
            <person name="Uechi K."/>
            <person name="Horii T."/>
            <person name="Iida T."/>
            <person name="Fujita J."/>
            <person name="Nakamura S."/>
        </authorList>
    </citation>
    <scope>NUCLEOTIDE SEQUENCE [LARGE SCALE GENOMIC DNA]</scope>
    <source>
        <strain evidence="1 2">JCM 15658</strain>
    </source>
</reference>
<protein>
    <submittedName>
        <fullName evidence="1">Uncharacterized protein</fullName>
    </submittedName>
</protein>
<accession>A0AAD1IRS2</accession>
<evidence type="ECO:0000313" key="2">
    <source>
        <dbReference type="Proteomes" id="UP000466039"/>
    </source>
</evidence>
<dbReference type="EMBL" id="AP022617">
    <property type="protein sequence ID" value="BBZ58785.1"/>
    <property type="molecule type" value="Genomic_DNA"/>
</dbReference>
<dbReference type="AlphaFoldDB" id="A0AAD1IRS2"/>
<sequence length="121" mass="13246">MRGFAVVDRQAAADQTVIWLTGHLEGVRVGHTNAVVIPGDDDRHGATVWNLTADRAIVLTHGSAPPWSFRQTLTPDAFEDLIDETAAFQRRIADAVTRYASEARNRNLVTPEFSSHPPPGC</sequence>
<proteinExistence type="predicted"/>
<keyword evidence="2" id="KW-1185">Reference proteome</keyword>
<organism evidence="1 2">
    <name type="scientific">Mycolicibacterium monacense</name>
    <name type="common">Mycobacterium monacense</name>
    <dbReference type="NCBI Taxonomy" id="85693"/>
    <lineage>
        <taxon>Bacteria</taxon>
        <taxon>Bacillati</taxon>
        <taxon>Actinomycetota</taxon>
        <taxon>Actinomycetes</taxon>
        <taxon>Mycobacteriales</taxon>
        <taxon>Mycobacteriaceae</taxon>
        <taxon>Mycolicibacterium</taxon>
    </lineage>
</organism>